<dbReference type="EnsemblPlants" id="TuG1812G0300002183.01.T03">
    <property type="protein sequence ID" value="TuG1812G0300002183.01.T03"/>
    <property type="gene ID" value="TuG1812G0300002183.01"/>
</dbReference>
<feature type="region of interest" description="Disordered" evidence="1">
    <location>
        <begin position="1"/>
        <end position="78"/>
    </location>
</feature>
<evidence type="ECO:0000313" key="2">
    <source>
        <dbReference type="EnsemblPlants" id="TuG1812G0300002183.01.T04"/>
    </source>
</evidence>
<organism evidence="2 3">
    <name type="scientific">Triticum urartu</name>
    <name type="common">Red wild einkorn</name>
    <name type="synonym">Crithodium urartu</name>
    <dbReference type="NCBI Taxonomy" id="4572"/>
    <lineage>
        <taxon>Eukaryota</taxon>
        <taxon>Viridiplantae</taxon>
        <taxon>Streptophyta</taxon>
        <taxon>Embryophyta</taxon>
        <taxon>Tracheophyta</taxon>
        <taxon>Spermatophyta</taxon>
        <taxon>Magnoliopsida</taxon>
        <taxon>Liliopsida</taxon>
        <taxon>Poales</taxon>
        <taxon>Poaceae</taxon>
        <taxon>BOP clade</taxon>
        <taxon>Pooideae</taxon>
        <taxon>Triticodae</taxon>
        <taxon>Triticeae</taxon>
        <taxon>Triticinae</taxon>
        <taxon>Triticum</taxon>
    </lineage>
</organism>
<evidence type="ECO:0000256" key="1">
    <source>
        <dbReference type="SAM" id="MobiDB-lite"/>
    </source>
</evidence>
<reference evidence="2" key="3">
    <citation type="submission" date="2022-06" db="UniProtKB">
        <authorList>
            <consortium name="EnsemblPlants"/>
        </authorList>
    </citation>
    <scope>IDENTIFICATION</scope>
</reference>
<dbReference type="Gramene" id="TuG1812G0300002183.01.T02">
    <property type="protein sequence ID" value="TuG1812G0300002183.01.T02"/>
    <property type="gene ID" value="TuG1812G0300002183.01"/>
</dbReference>
<dbReference type="Gramene" id="TuG1812G0300002183.01.T03">
    <property type="protein sequence ID" value="TuG1812G0300002183.01.T03"/>
    <property type="gene ID" value="TuG1812G0300002183.01"/>
</dbReference>
<dbReference type="EnsemblPlants" id="TuG1812G0300002183.01.T02">
    <property type="protein sequence ID" value="TuG1812G0300002183.01.T02"/>
    <property type="gene ID" value="TuG1812G0300002183.01"/>
</dbReference>
<proteinExistence type="predicted"/>
<reference evidence="3" key="1">
    <citation type="journal article" date="2013" name="Nature">
        <title>Draft genome of the wheat A-genome progenitor Triticum urartu.</title>
        <authorList>
            <person name="Ling H.Q."/>
            <person name="Zhao S."/>
            <person name="Liu D."/>
            <person name="Wang J."/>
            <person name="Sun H."/>
            <person name="Zhang C."/>
            <person name="Fan H."/>
            <person name="Li D."/>
            <person name="Dong L."/>
            <person name="Tao Y."/>
            <person name="Gao C."/>
            <person name="Wu H."/>
            <person name="Li Y."/>
            <person name="Cui Y."/>
            <person name="Guo X."/>
            <person name="Zheng S."/>
            <person name="Wang B."/>
            <person name="Yu K."/>
            <person name="Liang Q."/>
            <person name="Yang W."/>
            <person name="Lou X."/>
            <person name="Chen J."/>
            <person name="Feng M."/>
            <person name="Jian J."/>
            <person name="Zhang X."/>
            <person name="Luo G."/>
            <person name="Jiang Y."/>
            <person name="Liu J."/>
            <person name="Wang Z."/>
            <person name="Sha Y."/>
            <person name="Zhang B."/>
            <person name="Wu H."/>
            <person name="Tang D."/>
            <person name="Shen Q."/>
            <person name="Xue P."/>
            <person name="Zou S."/>
            <person name="Wang X."/>
            <person name="Liu X."/>
            <person name="Wang F."/>
            <person name="Yang Y."/>
            <person name="An X."/>
            <person name="Dong Z."/>
            <person name="Zhang K."/>
            <person name="Zhang X."/>
            <person name="Luo M.C."/>
            <person name="Dvorak J."/>
            <person name="Tong Y."/>
            <person name="Wang J."/>
            <person name="Yang H."/>
            <person name="Li Z."/>
            <person name="Wang D."/>
            <person name="Zhang A."/>
            <person name="Wang J."/>
        </authorList>
    </citation>
    <scope>NUCLEOTIDE SEQUENCE</scope>
    <source>
        <strain evidence="3">cv. G1812</strain>
    </source>
</reference>
<name>A0A8R7TU48_TRIUA</name>
<keyword evidence="3" id="KW-1185">Reference proteome</keyword>
<evidence type="ECO:0000313" key="3">
    <source>
        <dbReference type="Proteomes" id="UP000015106"/>
    </source>
</evidence>
<reference evidence="2" key="2">
    <citation type="submission" date="2018-03" db="EMBL/GenBank/DDBJ databases">
        <title>The Triticum urartu genome reveals the dynamic nature of wheat genome evolution.</title>
        <authorList>
            <person name="Ling H."/>
            <person name="Ma B."/>
            <person name="Shi X."/>
            <person name="Liu H."/>
            <person name="Dong L."/>
            <person name="Sun H."/>
            <person name="Cao Y."/>
            <person name="Gao Q."/>
            <person name="Zheng S."/>
            <person name="Li Y."/>
            <person name="Yu Y."/>
            <person name="Du H."/>
            <person name="Qi M."/>
            <person name="Li Y."/>
            <person name="Yu H."/>
            <person name="Cui Y."/>
            <person name="Wang N."/>
            <person name="Chen C."/>
            <person name="Wu H."/>
            <person name="Zhao Y."/>
            <person name="Zhang J."/>
            <person name="Li Y."/>
            <person name="Zhou W."/>
            <person name="Zhang B."/>
            <person name="Hu W."/>
            <person name="Eijk M."/>
            <person name="Tang J."/>
            <person name="Witsenboer H."/>
            <person name="Zhao S."/>
            <person name="Li Z."/>
            <person name="Zhang A."/>
            <person name="Wang D."/>
            <person name="Liang C."/>
        </authorList>
    </citation>
    <scope>NUCLEOTIDE SEQUENCE [LARGE SCALE GENOMIC DNA]</scope>
    <source>
        <strain evidence="2">cv. G1812</strain>
    </source>
</reference>
<dbReference type="EnsemblPlants" id="TuG1812G0300002183.01.T04">
    <property type="protein sequence ID" value="TuG1812G0300002183.01.T04"/>
    <property type="gene ID" value="TuG1812G0300002183.01"/>
</dbReference>
<feature type="compositionally biased region" description="Basic residues" evidence="1">
    <location>
        <begin position="1"/>
        <end position="14"/>
    </location>
</feature>
<dbReference type="AlphaFoldDB" id="A0A8R7TU48"/>
<accession>A0A8R7TU48</accession>
<sequence length="146" mass="16144">SRRPPQSRSPRRHPPPPPPSLSPRPLVLNQHRHPPFLHPGGGLHPLPRDKRCPHPPRPAARRDGQGARRPRALPRPALPSGLRLLMVDLHNLLSLQPVVCSSHTMELTTTSGDLLLPVHGGVHLPFKLQLTDEGVFLLSAHTEELQ</sequence>
<protein>
    <submittedName>
        <fullName evidence="2">Uncharacterized protein</fullName>
    </submittedName>
</protein>
<dbReference type="Proteomes" id="UP000015106">
    <property type="component" value="Chromosome 3"/>
</dbReference>
<dbReference type="Gramene" id="TuG1812G0300002183.01.T04">
    <property type="protein sequence ID" value="TuG1812G0300002183.01.T04"/>
    <property type="gene ID" value="TuG1812G0300002183.01"/>
</dbReference>